<gene>
    <name evidence="2" type="ORF">HMJ28_09770</name>
</gene>
<comment type="caution">
    <text evidence="2">The sequence shown here is derived from an EMBL/GenBank/DDBJ whole genome shotgun (WGS) entry which is preliminary data.</text>
</comment>
<keyword evidence="1" id="KW-0472">Membrane</keyword>
<proteinExistence type="predicted"/>
<feature type="transmembrane region" description="Helical" evidence="1">
    <location>
        <begin position="42"/>
        <end position="64"/>
    </location>
</feature>
<dbReference type="EMBL" id="JABFIF010000020">
    <property type="protein sequence ID" value="NOH16671.1"/>
    <property type="molecule type" value="Genomic_DNA"/>
</dbReference>
<evidence type="ECO:0000256" key="1">
    <source>
        <dbReference type="SAM" id="Phobius"/>
    </source>
</evidence>
<reference evidence="2 3" key="1">
    <citation type="submission" date="2020-05" db="EMBL/GenBank/DDBJ databases">
        <title>Draft genome sequence of Clostridium cochlearium strain AGROS13 isolated from a sheep dairy farm in New Zealand.</title>
        <authorList>
            <person name="Gupta T.B."/>
            <person name="Jauregui R."/>
            <person name="Risson A.N."/>
            <person name="Brightwell G."/>
            <person name="Maclean P."/>
        </authorList>
    </citation>
    <scope>NUCLEOTIDE SEQUENCE [LARGE SCALE GENOMIC DNA]</scope>
    <source>
        <strain evidence="2 3">AGROS13</strain>
    </source>
</reference>
<evidence type="ECO:0000313" key="2">
    <source>
        <dbReference type="EMBL" id="NOH16671.1"/>
    </source>
</evidence>
<sequence length="189" mass="21399">MIFIILFSLIKGRIFSNEYKNNTIKSMFCYPMSRAKLFGAKIIALMCIIIVVYLLSLTLSLISLLFVKHELLSKELILCVFKAYVISMIGSICFMALIASVCIFTEKITTPLILSIISILYLFIFSSLADDSKWIYFCPATSQLQLSLRIIGEEKIPMEMIYSACIGLIISLVVGCVFSILIFNKRDVR</sequence>
<dbReference type="AlphaFoldDB" id="A0A7Y3XZE1"/>
<dbReference type="PANTHER" id="PTHR37305:SF1">
    <property type="entry name" value="MEMBRANE PROTEIN"/>
    <property type="match status" value="1"/>
</dbReference>
<dbReference type="Proteomes" id="UP000528432">
    <property type="component" value="Unassembled WGS sequence"/>
</dbReference>
<accession>A0A7Y3XZE1</accession>
<evidence type="ECO:0000313" key="3">
    <source>
        <dbReference type="Proteomes" id="UP000528432"/>
    </source>
</evidence>
<name>A0A7Y3XZE1_CLOCO</name>
<keyword evidence="1" id="KW-1133">Transmembrane helix</keyword>
<organism evidence="2 3">
    <name type="scientific">Clostridium cochlearium</name>
    <dbReference type="NCBI Taxonomy" id="1494"/>
    <lineage>
        <taxon>Bacteria</taxon>
        <taxon>Bacillati</taxon>
        <taxon>Bacillota</taxon>
        <taxon>Clostridia</taxon>
        <taxon>Eubacteriales</taxon>
        <taxon>Clostridiaceae</taxon>
        <taxon>Clostridium</taxon>
    </lineage>
</organism>
<dbReference type="Pfam" id="PF12730">
    <property type="entry name" value="ABC2_membrane_4"/>
    <property type="match status" value="1"/>
</dbReference>
<protein>
    <submittedName>
        <fullName evidence="2">ABC transporter permease subunit</fullName>
    </submittedName>
</protein>
<dbReference type="PANTHER" id="PTHR37305">
    <property type="entry name" value="INTEGRAL MEMBRANE PROTEIN-RELATED"/>
    <property type="match status" value="1"/>
</dbReference>
<feature type="transmembrane region" description="Helical" evidence="1">
    <location>
        <begin position="161"/>
        <end position="183"/>
    </location>
</feature>
<keyword evidence="1" id="KW-0812">Transmembrane</keyword>
<feature type="transmembrane region" description="Helical" evidence="1">
    <location>
        <begin position="84"/>
        <end position="105"/>
    </location>
</feature>
<feature type="transmembrane region" description="Helical" evidence="1">
    <location>
        <begin position="112"/>
        <end position="129"/>
    </location>
</feature>